<keyword evidence="5" id="KW-1185">Reference proteome</keyword>
<dbReference type="InParanoid" id="A0A2J7R704"/>
<gene>
    <name evidence="4" type="ORF">B7P43_G13362</name>
</gene>
<dbReference type="EMBL" id="NEVH01006738">
    <property type="protein sequence ID" value="PNF36618.1"/>
    <property type="molecule type" value="Genomic_DNA"/>
</dbReference>
<protein>
    <submittedName>
        <fullName evidence="4">Uncharacterized protein</fullName>
    </submittedName>
</protein>
<feature type="region of interest" description="Disordered" evidence="2">
    <location>
        <begin position="837"/>
        <end position="857"/>
    </location>
</feature>
<sequence>MLLLPLMLLLQHAATAPPQEPAVPSWNNFRAAVNQQSLHTVLVSIEERLRALDTLYSPRYTPRWEISIEQQSRRMETIESRLGRLETLLELRLDKLSETMSARQLKEELSRDQINRKLDSTYERLNHRLSYLEARLDVSVAKLQSTIDTGVGRMERLEATAAGRQGDIEAELADIETGIDEIKKHVTAFEEQHNRSLVTILENGKQIATEMDNLTTLVEDLHVEFNKTQAVSELNDDQGTNHQEALRKNMNLLVDKVISGIDKNANNFITKANNMYNDMWRRTQVLEGLVKDSMSLSNATRRELQDGIRSIAVQMGRRGLVQSDRDRQEGSMDIALDTLGLVQRRLNELGRKFDSSFQMLMLAQNLFLESCHRIQLDEPQLEMKLTKVLERILDAITNRSVNTDCEVQTLQEVFKSHSSHLTRILNQATNKILQASEQNNEDSKLLQLSIASVKDHLLESNKYIVEAITDIKEEEATGTERLFNIAASLQELQESVAEISTSNKAAKQERDKYKDDVGDCPDSEQLVVEILAELKRNGITINHKTAKENTMAETNTGKDIEIEFDRNDLSGTEEGFGEENAEAIVRNTGNSEAESTLLQIIKPPENVSEAEETLMENAELGLSTRNTNLTLNSSSFQGQHRFDLQINKNSTMDEAERAKPAQVMIQIIPHNISLQLGNSIRDPLLGLNLHNVAAVIQNSDSTVIQQRSQPDLATVHETASSDKNSTYVTQINKDDTDTEADRDLEPDANALYEEQNYINGTSAHNQSEKSDVADRTEAHRSGILVARNNEEITRNYSSKVSEPPQNPAITILVTDKEKNENLSITVIKKNRSNDVTHLSETNLPTNHSSYNSSHRGQTFNISDKEHIKTYGTISVTNITHTALNSVTESNSNNTATVSEGPVTDPLKRITELNVREGKGNLTIEEFWRVLQLAKKQLDEHGKNDTMTVNNLITFTQNSNENRDPEQVKHKPSMLFSTDAIKNPVSAMNDTEDQHYDVQRHEYLSRLQDLATELASRANGSFEVKDYFNFTNTTDEISDVTSDEGNNE</sequence>
<feature type="compositionally biased region" description="Polar residues" evidence="2">
    <location>
        <begin position="711"/>
        <end position="731"/>
    </location>
</feature>
<accession>A0A2J7R704</accession>
<dbReference type="OrthoDB" id="6372889at2759"/>
<feature type="chain" id="PRO_5014445996" evidence="3">
    <location>
        <begin position="16"/>
        <end position="1047"/>
    </location>
</feature>
<evidence type="ECO:0000313" key="4">
    <source>
        <dbReference type="EMBL" id="PNF36618.1"/>
    </source>
</evidence>
<keyword evidence="3" id="KW-0732">Signal</keyword>
<feature type="region of interest" description="Disordered" evidence="2">
    <location>
        <begin position="711"/>
        <end position="742"/>
    </location>
</feature>
<keyword evidence="1" id="KW-0175">Coiled coil</keyword>
<dbReference type="Proteomes" id="UP000235965">
    <property type="component" value="Unassembled WGS sequence"/>
</dbReference>
<evidence type="ECO:0000256" key="1">
    <source>
        <dbReference type="SAM" id="Coils"/>
    </source>
</evidence>
<reference evidence="4 5" key="1">
    <citation type="submission" date="2017-12" db="EMBL/GenBank/DDBJ databases">
        <title>Hemimetabolous genomes reveal molecular basis of termite eusociality.</title>
        <authorList>
            <person name="Harrison M.C."/>
            <person name="Jongepier E."/>
            <person name="Robertson H.M."/>
            <person name="Arning N."/>
            <person name="Bitard-Feildel T."/>
            <person name="Chao H."/>
            <person name="Childers C.P."/>
            <person name="Dinh H."/>
            <person name="Doddapaneni H."/>
            <person name="Dugan S."/>
            <person name="Gowin J."/>
            <person name="Greiner C."/>
            <person name="Han Y."/>
            <person name="Hu H."/>
            <person name="Hughes D.S.T."/>
            <person name="Huylmans A.-K."/>
            <person name="Kemena C."/>
            <person name="Kremer L.P.M."/>
            <person name="Lee S.L."/>
            <person name="Lopez-Ezquerra A."/>
            <person name="Mallet L."/>
            <person name="Monroy-Kuhn J.M."/>
            <person name="Moser A."/>
            <person name="Murali S.C."/>
            <person name="Muzny D.M."/>
            <person name="Otani S."/>
            <person name="Piulachs M.-D."/>
            <person name="Poelchau M."/>
            <person name="Qu J."/>
            <person name="Schaub F."/>
            <person name="Wada-Katsumata A."/>
            <person name="Worley K.C."/>
            <person name="Xie Q."/>
            <person name="Ylla G."/>
            <person name="Poulsen M."/>
            <person name="Gibbs R.A."/>
            <person name="Schal C."/>
            <person name="Richards S."/>
            <person name="Belles X."/>
            <person name="Korb J."/>
            <person name="Bornberg-Bauer E."/>
        </authorList>
    </citation>
    <scope>NUCLEOTIDE SEQUENCE [LARGE SCALE GENOMIC DNA]</scope>
    <source>
        <tissue evidence="4">Whole body</tissue>
    </source>
</reference>
<comment type="caution">
    <text evidence="4">The sequence shown here is derived from an EMBL/GenBank/DDBJ whole genome shotgun (WGS) entry which is preliminary data.</text>
</comment>
<evidence type="ECO:0000313" key="5">
    <source>
        <dbReference type="Proteomes" id="UP000235965"/>
    </source>
</evidence>
<name>A0A2J7R704_9NEOP</name>
<feature type="compositionally biased region" description="Basic and acidic residues" evidence="2">
    <location>
        <begin position="732"/>
        <end position="742"/>
    </location>
</feature>
<feature type="signal peptide" evidence="3">
    <location>
        <begin position="1"/>
        <end position="15"/>
    </location>
</feature>
<evidence type="ECO:0000256" key="3">
    <source>
        <dbReference type="SAM" id="SignalP"/>
    </source>
</evidence>
<evidence type="ECO:0000256" key="2">
    <source>
        <dbReference type="SAM" id="MobiDB-lite"/>
    </source>
</evidence>
<proteinExistence type="predicted"/>
<organism evidence="4 5">
    <name type="scientific">Cryptotermes secundus</name>
    <dbReference type="NCBI Taxonomy" id="105785"/>
    <lineage>
        <taxon>Eukaryota</taxon>
        <taxon>Metazoa</taxon>
        <taxon>Ecdysozoa</taxon>
        <taxon>Arthropoda</taxon>
        <taxon>Hexapoda</taxon>
        <taxon>Insecta</taxon>
        <taxon>Pterygota</taxon>
        <taxon>Neoptera</taxon>
        <taxon>Polyneoptera</taxon>
        <taxon>Dictyoptera</taxon>
        <taxon>Blattodea</taxon>
        <taxon>Blattoidea</taxon>
        <taxon>Termitoidae</taxon>
        <taxon>Kalotermitidae</taxon>
        <taxon>Cryptotermitinae</taxon>
        <taxon>Cryptotermes</taxon>
    </lineage>
</organism>
<dbReference type="AlphaFoldDB" id="A0A2J7R704"/>
<feature type="coiled-coil region" evidence="1">
    <location>
        <begin position="489"/>
        <end position="516"/>
    </location>
</feature>